<gene>
    <name evidence="9" type="ORF">LSUE1_G008188</name>
</gene>
<keyword evidence="3 7" id="KW-1133">Transmembrane helix</keyword>
<dbReference type="Proteomes" id="UP000469558">
    <property type="component" value="Unassembled WGS sequence"/>
</dbReference>
<feature type="transmembrane region" description="Helical" evidence="7">
    <location>
        <begin position="69"/>
        <end position="90"/>
    </location>
</feature>
<feature type="region of interest" description="Disordered" evidence="6">
    <location>
        <begin position="257"/>
        <end position="281"/>
    </location>
</feature>
<evidence type="ECO:0000256" key="6">
    <source>
        <dbReference type="SAM" id="MobiDB-lite"/>
    </source>
</evidence>
<keyword evidence="10" id="KW-1185">Reference proteome</keyword>
<evidence type="ECO:0000256" key="7">
    <source>
        <dbReference type="SAM" id="Phobius"/>
    </source>
</evidence>
<evidence type="ECO:0000259" key="8">
    <source>
        <dbReference type="Pfam" id="PF20684"/>
    </source>
</evidence>
<organism evidence="9 10">
    <name type="scientific">Lachnellula suecica</name>
    <dbReference type="NCBI Taxonomy" id="602035"/>
    <lineage>
        <taxon>Eukaryota</taxon>
        <taxon>Fungi</taxon>
        <taxon>Dikarya</taxon>
        <taxon>Ascomycota</taxon>
        <taxon>Pezizomycotina</taxon>
        <taxon>Leotiomycetes</taxon>
        <taxon>Helotiales</taxon>
        <taxon>Lachnaceae</taxon>
        <taxon>Lachnellula</taxon>
    </lineage>
</organism>
<feature type="domain" description="Rhodopsin" evidence="8">
    <location>
        <begin position="16"/>
        <end position="228"/>
    </location>
</feature>
<dbReference type="Pfam" id="PF20684">
    <property type="entry name" value="Fung_rhodopsin"/>
    <property type="match status" value="1"/>
</dbReference>
<keyword evidence="2 7" id="KW-0812">Transmembrane</keyword>
<evidence type="ECO:0000256" key="2">
    <source>
        <dbReference type="ARBA" id="ARBA00022692"/>
    </source>
</evidence>
<protein>
    <recommendedName>
        <fullName evidence="8">Rhodopsin domain-containing protein</fullName>
    </recommendedName>
</protein>
<dbReference type="OrthoDB" id="3558465at2759"/>
<evidence type="ECO:0000313" key="10">
    <source>
        <dbReference type="Proteomes" id="UP000469558"/>
    </source>
</evidence>
<evidence type="ECO:0000256" key="1">
    <source>
        <dbReference type="ARBA" id="ARBA00004141"/>
    </source>
</evidence>
<evidence type="ECO:0000256" key="4">
    <source>
        <dbReference type="ARBA" id="ARBA00023136"/>
    </source>
</evidence>
<feature type="transmembrane region" description="Helical" evidence="7">
    <location>
        <begin position="36"/>
        <end position="57"/>
    </location>
</feature>
<feature type="transmembrane region" description="Helical" evidence="7">
    <location>
        <begin position="122"/>
        <end position="142"/>
    </location>
</feature>
<proteinExistence type="inferred from homology"/>
<evidence type="ECO:0000256" key="5">
    <source>
        <dbReference type="ARBA" id="ARBA00038359"/>
    </source>
</evidence>
<dbReference type="InterPro" id="IPR052337">
    <property type="entry name" value="SAT4-like"/>
</dbReference>
<comment type="caution">
    <text evidence="9">The sequence shown here is derived from an EMBL/GenBank/DDBJ whole genome shotgun (WGS) entry which is preliminary data.</text>
</comment>
<evidence type="ECO:0000313" key="9">
    <source>
        <dbReference type="EMBL" id="TVY58429.1"/>
    </source>
</evidence>
<dbReference type="EMBL" id="QGMK01002461">
    <property type="protein sequence ID" value="TVY58429.1"/>
    <property type="molecule type" value="Genomic_DNA"/>
</dbReference>
<dbReference type="GO" id="GO:0016020">
    <property type="term" value="C:membrane"/>
    <property type="evidence" value="ECO:0007669"/>
    <property type="project" value="UniProtKB-SubCell"/>
</dbReference>
<dbReference type="PANTHER" id="PTHR33048:SF157">
    <property type="entry name" value="INTEGRAL MEMBRANE PROTEIN"/>
    <property type="match status" value="1"/>
</dbReference>
<keyword evidence="4 7" id="KW-0472">Membrane</keyword>
<comment type="subcellular location">
    <subcellularLocation>
        <location evidence="1">Membrane</location>
        <topology evidence="1">Multi-pass membrane protein</topology>
    </subcellularLocation>
</comment>
<feature type="transmembrane region" description="Helical" evidence="7">
    <location>
        <begin position="154"/>
        <end position="176"/>
    </location>
</feature>
<sequence>SVRKHAFGYLTILPPGKTKDTGEITANGVVLAQIEYAIILMLVPAYTIIKLSIIFFYRRLFVSQKNLLDSLLCIFVALMSAWGITFFLLVTPNCGTHPNKNWSGKGDLVRHCNNSLKYQQGFYISEFIMNIILIALPLPTIWRLHLSWRRKLAVTGIMLMAFRALVASIIRLVIILQITTMKFVADISFDVSRCAFEVSISPLFYWGEIEAGLALIASCLPTLKPLLSEQGIKSAINSVRSAISLDSIHNGLSANTSPKSYEASAYDKLEPGSTEPTPLRGDTVMELKSSATHMSEPERVLEMGRVRARREVSMREDIV</sequence>
<name>A0A8T9BSU5_9HELO</name>
<evidence type="ECO:0000256" key="3">
    <source>
        <dbReference type="ARBA" id="ARBA00022989"/>
    </source>
</evidence>
<dbReference type="PANTHER" id="PTHR33048">
    <property type="entry name" value="PTH11-LIKE INTEGRAL MEMBRANE PROTEIN (AFU_ORTHOLOGUE AFUA_5G11245)"/>
    <property type="match status" value="1"/>
</dbReference>
<accession>A0A8T9BSU5</accession>
<comment type="similarity">
    <text evidence="5">Belongs to the SAT4 family.</text>
</comment>
<reference evidence="9 10" key="1">
    <citation type="submission" date="2018-05" db="EMBL/GenBank/DDBJ databases">
        <title>Genome sequencing and assembly of the regulated plant pathogen Lachnellula willkommii and related sister species for the development of diagnostic species identification markers.</title>
        <authorList>
            <person name="Giroux E."/>
            <person name="Bilodeau G."/>
        </authorList>
    </citation>
    <scope>NUCLEOTIDE SEQUENCE [LARGE SCALE GENOMIC DNA]</scope>
    <source>
        <strain evidence="9 10">CBS 268.59</strain>
    </source>
</reference>
<dbReference type="InterPro" id="IPR049326">
    <property type="entry name" value="Rhodopsin_dom_fungi"/>
</dbReference>
<dbReference type="AlphaFoldDB" id="A0A8T9BSU5"/>
<feature type="non-terminal residue" evidence="9">
    <location>
        <position position="1"/>
    </location>
</feature>